<reference evidence="2" key="1">
    <citation type="submission" date="2019-06" db="EMBL/GenBank/DDBJ databases">
        <title>Genomics analysis of Aphanomyces spp. identifies a new class of oomycete effector associated with host adaptation.</title>
        <authorList>
            <person name="Gaulin E."/>
        </authorList>
    </citation>
    <scope>NUCLEOTIDE SEQUENCE</scope>
    <source>
        <strain evidence="2">CBS 578.67</strain>
    </source>
</reference>
<feature type="domain" description="Beta-lactamase-related" evidence="1">
    <location>
        <begin position="1"/>
        <end position="325"/>
    </location>
</feature>
<evidence type="ECO:0000259" key="1">
    <source>
        <dbReference type="Pfam" id="PF00144"/>
    </source>
</evidence>
<sequence>VPGLGLSVVYENKPVIVQGFGSNEVGSTTNPVTTNSVFQIGGYSMTFIAVAIAKLVDDGKVTWQDSIKQHLPWFELVDKYAETHATLGDLASMNFVAEDDIKSESEMLFDATFTERVMVESIRLMNSTDPLRPGYQPSPYNFEILGQVIEAVTNTTWATYLKTSIWEPLGMHNTAAHPTHVASSQLSSGHLMCNSKVIGPFNQLNDTMIALRPDDKPIACLRSCRRPPTWQRLFQHPALVNDLFTGYTVRHVNDFTMQFDALFSGYKIGTDGTALTSGYGFDTVGDIMFGHRYFEQTSVSLGFQLVNGFVRSHGLGVVVTANAVHAINMGKYLTAGARIFWIRTYLLGLYLDVPIETLNDEFDDAIAAFDSLPSQPCDAHYFDGKPWDIPGVLIPDTTKHALIGTYEPMASTSGTPFAMQMVVTVDGDDLMLQFGAYKRRLIATTRPLTYVWALEWDVMTWGVMAVKPESEHPRLWLTIGQAQVIEFVRTK</sequence>
<dbReference type="InterPro" id="IPR050491">
    <property type="entry name" value="AmpC-like"/>
</dbReference>
<comment type="caution">
    <text evidence="2">The sequence shown here is derived from an EMBL/GenBank/DDBJ whole genome shotgun (WGS) entry which is preliminary data.</text>
</comment>
<dbReference type="InterPro" id="IPR001466">
    <property type="entry name" value="Beta-lactam-related"/>
</dbReference>
<dbReference type="PANTHER" id="PTHR46825">
    <property type="entry name" value="D-ALANYL-D-ALANINE-CARBOXYPEPTIDASE/ENDOPEPTIDASE AMPH"/>
    <property type="match status" value="1"/>
</dbReference>
<gene>
    <name evidence="2" type="ORF">As57867_016683</name>
</gene>
<accession>A0A6A4Y6A2</accession>
<dbReference type="EMBL" id="VJMH01005946">
    <property type="protein sequence ID" value="KAF0692151.1"/>
    <property type="molecule type" value="Genomic_DNA"/>
</dbReference>
<protein>
    <recommendedName>
        <fullName evidence="1">Beta-lactamase-related domain-containing protein</fullName>
    </recommendedName>
</protein>
<dbReference type="AlphaFoldDB" id="A0A6A4Y6A2"/>
<dbReference type="OrthoDB" id="79303at2759"/>
<dbReference type="InterPro" id="IPR012338">
    <property type="entry name" value="Beta-lactam/transpept-like"/>
</dbReference>
<proteinExistence type="predicted"/>
<evidence type="ECO:0000313" key="2">
    <source>
        <dbReference type="EMBL" id="KAF0692151.1"/>
    </source>
</evidence>
<name>A0A6A4Y6A2_9STRA</name>
<dbReference type="Pfam" id="PF00144">
    <property type="entry name" value="Beta-lactamase"/>
    <property type="match status" value="1"/>
</dbReference>
<dbReference type="PANTHER" id="PTHR46825:SF9">
    <property type="entry name" value="BETA-LACTAMASE-RELATED DOMAIN-CONTAINING PROTEIN"/>
    <property type="match status" value="1"/>
</dbReference>
<organism evidence="2">
    <name type="scientific">Aphanomyces stellatus</name>
    <dbReference type="NCBI Taxonomy" id="120398"/>
    <lineage>
        <taxon>Eukaryota</taxon>
        <taxon>Sar</taxon>
        <taxon>Stramenopiles</taxon>
        <taxon>Oomycota</taxon>
        <taxon>Saprolegniomycetes</taxon>
        <taxon>Saprolegniales</taxon>
        <taxon>Verrucalvaceae</taxon>
        <taxon>Aphanomyces</taxon>
    </lineage>
</organism>
<dbReference type="Gene3D" id="3.40.710.10">
    <property type="entry name" value="DD-peptidase/beta-lactamase superfamily"/>
    <property type="match status" value="1"/>
</dbReference>
<dbReference type="SUPFAM" id="SSF56601">
    <property type="entry name" value="beta-lactamase/transpeptidase-like"/>
    <property type="match status" value="1"/>
</dbReference>
<feature type="non-terminal residue" evidence="2">
    <location>
        <position position="1"/>
    </location>
</feature>